<accession>A0A4U3MJ08</accession>
<keyword evidence="2" id="KW-1185">Reference proteome</keyword>
<protein>
    <recommendedName>
        <fullName evidence="3">Septum formation initiator</fullName>
    </recommendedName>
</protein>
<gene>
    <name evidence="1" type="ORF">FDA94_13935</name>
</gene>
<name>A0A4U3MJ08_9ACTN</name>
<proteinExistence type="predicted"/>
<dbReference type="Proteomes" id="UP000308705">
    <property type="component" value="Unassembled WGS sequence"/>
</dbReference>
<dbReference type="RefSeq" id="WP_137247479.1">
    <property type="nucleotide sequence ID" value="NZ_SZQA01000011.1"/>
</dbReference>
<organism evidence="1 2">
    <name type="scientific">Herbidospora galbida</name>
    <dbReference type="NCBI Taxonomy" id="2575442"/>
    <lineage>
        <taxon>Bacteria</taxon>
        <taxon>Bacillati</taxon>
        <taxon>Actinomycetota</taxon>
        <taxon>Actinomycetes</taxon>
        <taxon>Streptosporangiales</taxon>
        <taxon>Streptosporangiaceae</taxon>
        <taxon>Herbidospora</taxon>
    </lineage>
</organism>
<reference evidence="1 2" key="1">
    <citation type="submission" date="2019-04" db="EMBL/GenBank/DDBJ databases">
        <title>Herbidospora sp. NEAU-GS14.nov., a novel actinomycete isolated from soil.</title>
        <authorList>
            <person name="Han L."/>
        </authorList>
    </citation>
    <scope>NUCLEOTIDE SEQUENCE [LARGE SCALE GENOMIC DNA]</scope>
    <source>
        <strain evidence="1 2">NEAU-GS14</strain>
    </source>
</reference>
<evidence type="ECO:0000313" key="2">
    <source>
        <dbReference type="Proteomes" id="UP000308705"/>
    </source>
</evidence>
<evidence type="ECO:0000313" key="1">
    <source>
        <dbReference type="EMBL" id="TKK88394.1"/>
    </source>
</evidence>
<dbReference type="OrthoDB" id="3782348at2"/>
<dbReference type="EMBL" id="SZQA01000011">
    <property type="protein sequence ID" value="TKK88394.1"/>
    <property type="molecule type" value="Genomic_DNA"/>
</dbReference>
<sequence length="144" mass="14836">MDRRLVFAVAGWVVAALAATVAGLVVIGSFGDAFRGPGDQALTAEAVRRELALPAPTAGPPTPRPSAAASASRVVSTAGGTVVVSCTAGRAHLTSWTPAQGWQTDDVEPGPDSRAKVKFERGETEVEVETHCEGDVPRTVVTDD</sequence>
<evidence type="ECO:0008006" key="3">
    <source>
        <dbReference type="Google" id="ProtNLM"/>
    </source>
</evidence>
<comment type="caution">
    <text evidence="1">The sequence shown here is derived from an EMBL/GenBank/DDBJ whole genome shotgun (WGS) entry which is preliminary data.</text>
</comment>
<dbReference type="AlphaFoldDB" id="A0A4U3MJ08"/>